<evidence type="ECO:0000313" key="2">
    <source>
        <dbReference type="Proteomes" id="UP000001363"/>
    </source>
</evidence>
<dbReference type="AlphaFoldDB" id="B7JMJ3"/>
<name>B7JMJ3_BACC0</name>
<accession>B7JMJ3</accession>
<dbReference type="HOGENOM" id="CLU_3339528_0_0_9"/>
<dbReference type="InterPro" id="IPR046348">
    <property type="entry name" value="SIS_dom_sf"/>
</dbReference>
<protein>
    <submittedName>
        <fullName evidence="1">SIS domain protein</fullName>
    </submittedName>
</protein>
<sequence length="43" mass="4605">MNNCVTLHLLNDTALEQAVKALQEANRIEFYGNGGSGIIATDV</sequence>
<dbReference type="SUPFAM" id="SSF53697">
    <property type="entry name" value="SIS domain"/>
    <property type="match status" value="1"/>
</dbReference>
<dbReference type="GO" id="GO:0097367">
    <property type="term" value="F:carbohydrate derivative binding"/>
    <property type="evidence" value="ECO:0007669"/>
    <property type="project" value="InterPro"/>
</dbReference>
<dbReference type="KEGG" id="bcu:BCAH820_2291"/>
<reference evidence="1 2" key="1">
    <citation type="submission" date="2008-10" db="EMBL/GenBank/DDBJ databases">
        <title>Genome sequence of Bacillus cereus AH820.</title>
        <authorList>
            <person name="Dodson R.J."/>
            <person name="Durkin A.S."/>
            <person name="Rosovitz M.J."/>
            <person name="Rasko D.A."/>
            <person name="Hoffmaster A."/>
            <person name="Ravel J."/>
            <person name="Sutton G."/>
        </authorList>
    </citation>
    <scope>NUCLEOTIDE SEQUENCE [LARGE SCALE GENOMIC DNA]</scope>
    <source>
        <strain evidence="1 2">AH820</strain>
    </source>
</reference>
<dbReference type="GO" id="GO:1901135">
    <property type="term" value="P:carbohydrate derivative metabolic process"/>
    <property type="evidence" value="ECO:0007669"/>
    <property type="project" value="InterPro"/>
</dbReference>
<dbReference type="Gene3D" id="3.40.50.10490">
    <property type="entry name" value="Glucose-6-phosphate isomerase like protein, domain 1"/>
    <property type="match status" value="1"/>
</dbReference>
<proteinExistence type="predicted"/>
<dbReference type="EMBL" id="CP001283">
    <property type="protein sequence ID" value="ACK88579.1"/>
    <property type="molecule type" value="Genomic_DNA"/>
</dbReference>
<evidence type="ECO:0000313" key="1">
    <source>
        <dbReference type="EMBL" id="ACK88579.1"/>
    </source>
</evidence>
<dbReference type="Proteomes" id="UP000001363">
    <property type="component" value="Chromosome"/>
</dbReference>
<organism evidence="1 2">
    <name type="scientific">Bacillus cereus (strain AH820)</name>
    <dbReference type="NCBI Taxonomy" id="405535"/>
    <lineage>
        <taxon>Bacteria</taxon>
        <taxon>Bacillati</taxon>
        <taxon>Bacillota</taxon>
        <taxon>Bacilli</taxon>
        <taxon>Bacillales</taxon>
        <taxon>Bacillaceae</taxon>
        <taxon>Bacillus</taxon>
        <taxon>Bacillus cereus group</taxon>
    </lineage>
</organism>
<gene>
    <name evidence="1" type="ordered locus">BCAH820_2291</name>
</gene>